<keyword evidence="6" id="KW-0812">Transmembrane</keyword>
<evidence type="ECO:0000313" key="8">
    <source>
        <dbReference type="Proteomes" id="UP001605036"/>
    </source>
</evidence>
<keyword evidence="4" id="KW-0808">Transferase</keyword>
<feature type="compositionally biased region" description="Basic and acidic residues" evidence="5">
    <location>
        <begin position="347"/>
        <end position="356"/>
    </location>
</feature>
<comment type="subcellular location">
    <subcellularLocation>
        <location evidence="1">Golgi apparatus membrane</location>
        <topology evidence="1">Single-pass type II membrane protein</topology>
    </subcellularLocation>
</comment>
<evidence type="ECO:0000313" key="7">
    <source>
        <dbReference type="EMBL" id="KAL2636278.1"/>
    </source>
</evidence>
<protein>
    <submittedName>
        <fullName evidence="7">Uncharacterized protein</fullName>
    </submittedName>
</protein>
<evidence type="ECO:0000256" key="6">
    <source>
        <dbReference type="SAM" id="Phobius"/>
    </source>
</evidence>
<gene>
    <name evidence="7" type="ORF">R1flu_007757</name>
</gene>
<feature type="region of interest" description="Disordered" evidence="5">
    <location>
        <begin position="347"/>
        <end position="370"/>
    </location>
</feature>
<dbReference type="InterPro" id="IPR029044">
    <property type="entry name" value="Nucleotide-diphossugar_trans"/>
</dbReference>
<proteinExistence type="inferred from homology"/>
<keyword evidence="8" id="KW-1185">Reference proteome</keyword>
<dbReference type="GO" id="GO:0016757">
    <property type="term" value="F:glycosyltransferase activity"/>
    <property type="evidence" value="ECO:0007669"/>
    <property type="project" value="UniProtKB-KW"/>
</dbReference>
<keyword evidence="6" id="KW-1133">Transmembrane helix</keyword>
<accession>A0ABD1Z0L1</accession>
<feature type="transmembrane region" description="Helical" evidence="6">
    <location>
        <begin position="62"/>
        <end position="89"/>
    </location>
</feature>
<dbReference type="Gene3D" id="3.90.550.10">
    <property type="entry name" value="Spore Coat Polysaccharide Biosynthesis Protein SpsA, Chain A"/>
    <property type="match status" value="1"/>
</dbReference>
<dbReference type="GO" id="GO:0000139">
    <property type="term" value="C:Golgi membrane"/>
    <property type="evidence" value="ECO:0007669"/>
    <property type="project" value="UniProtKB-SubCell"/>
</dbReference>
<evidence type="ECO:0000256" key="4">
    <source>
        <dbReference type="ARBA" id="ARBA00022679"/>
    </source>
</evidence>
<keyword evidence="3" id="KW-0328">Glycosyltransferase</keyword>
<comment type="caution">
    <text evidence="7">The sequence shown here is derived from an EMBL/GenBank/DDBJ whole genome shotgun (WGS) entry which is preliminary data.</text>
</comment>
<dbReference type="AlphaFoldDB" id="A0ABD1Z0L1"/>
<evidence type="ECO:0000256" key="3">
    <source>
        <dbReference type="ARBA" id="ARBA00022676"/>
    </source>
</evidence>
<keyword evidence="6" id="KW-0472">Membrane</keyword>
<dbReference type="SUPFAM" id="SSF53448">
    <property type="entry name" value="Nucleotide-diphospho-sugar transferases"/>
    <property type="match status" value="1"/>
</dbReference>
<evidence type="ECO:0000256" key="5">
    <source>
        <dbReference type="SAM" id="MobiDB-lite"/>
    </source>
</evidence>
<organism evidence="7 8">
    <name type="scientific">Riccia fluitans</name>
    <dbReference type="NCBI Taxonomy" id="41844"/>
    <lineage>
        <taxon>Eukaryota</taxon>
        <taxon>Viridiplantae</taxon>
        <taxon>Streptophyta</taxon>
        <taxon>Embryophyta</taxon>
        <taxon>Marchantiophyta</taxon>
        <taxon>Marchantiopsida</taxon>
        <taxon>Marchantiidae</taxon>
        <taxon>Marchantiales</taxon>
        <taxon>Ricciaceae</taxon>
        <taxon>Riccia</taxon>
    </lineage>
</organism>
<sequence>MAALSGLCPQRRITKGVDSEQFILEGDSYVRSGLREGACLEHLTSFKSSDIRLNWWSSSRNFARLVIIIVLSLMLSSILFIHGTGVLLLRANDLGRQCIDMRSSYPPRKFHFAMVTCSDGSKTIPHRSFEGLMDLVVPNKQSYVERHGYDFIDASDVLDRDRPPSWSKILAVKKHLPNYEWVFWNDADSVVTNPSITLESIVSSVVGDVDWDEMPDLIVTKDVTGVNAGMFFIRNSEWSRQFLDLWWNQTTFVEPFGLCKSGDNSALKHLINTMPEAEFKQHVRIPSMQCVFNSNLWKPSWRNSHRLVTFTRAIWQGVYAKGDFMVHLAGLNDKKRWVQKVLKDIDEEREQTRDNPDPYNSRTDDTLVGS</sequence>
<evidence type="ECO:0000256" key="2">
    <source>
        <dbReference type="ARBA" id="ARBA00005664"/>
    </source>
</evidence>
<reference evidence="7 8" key="1">
    <citation type="submission" date="2024-09" db="EMBL/GenBank/DDBJ databases">
        <title>Chromosome-scale assembly of Riccia fluitans.</title>
        <authorList>
            <person name="Paukszto L."/>
            <person name="Sawicki J."/>
            <person name="Karawczyk K."/>
            <person name="Piernik-Szablinska J."/>
            <person name="Szczecinska M."/>
            <person name="Mazdziarz M."/>
        </authorList>
    </citation>
    <scope>NUCLEOTIDE SEQUENCE [LARGE SCALE GENOMIC DNA]</scope>
    <source>
        <strain evidence="7">Rf_01</strain>
        <tissue evidence="7">Aerial parts of the thallus</tissue>
    </source>
</reference>
<dbReference type="PANTHER" id="PTHR31306:SF4">
    <property type="entry name" value="ALPHA-1,2-GALACTOSYLTRANSFERASE"/>
    <property type="match status" value="1"/>
</dbReference>
<dbReference type="InterPro" id="IPR008630">
    <property type="entry name" value="Glyco_trans_34"/>
</dbReference>
<dbReference type="PANTHER" id="PTHR31306">
    <property type="entry name" value="ALPHA-1,6-MANNOSYLTRANSFERASE MNN11-RELATED"/>
    <property type="match status" value="1"/>
</dbReference>
<dbReference type="EMBL" id="JBHFFA010000003">
    <property type="protein sequence ID" value="KAL2636278.1"/>
    <property type="molecule type" value="Genomic_DNA"/>
</dbReference>
<name>A0ABD1Z0L1_9MARC</name>
<evidence type="ECO:0000256" key="1">
    <source>
        <dbReference type="ARBA" id="ARBA00004323"/>
    </source>
</evidence>
<dbReference type="Proteomes" id="UP001605036">
    <property type="component" value="Unassembled WGS sequence"/>
</dbReference>
<dbReference type="Pfam" id="PF05637">
    <property type="entry name" value="Glyco_transf_34"/>
    <property type="match status" value="2"/>
</dbReference>
<comment type="similarity">
    <text evidence="2">Belongs to the glycosyltransferase 34 family.</text>
</comment>